<accession>A0A9N8HIU5</accession>
<name>A0A9N8HIU5_9STRA</name>
<dbReference type="Proteomes" id="UP001153069">
    <property type="component" value="Unassembled WGS sequence"/>
</dbReference>
<gene>
    <name evidence="1" type="ORF">SEMRO_646_G180750.1</name>
</gene>
<keyword evidence="2" id="KW-1185">Reference proteome</keyword>
<dbReference type="EMBL" id="CAICTM010000645">
    <property type="protein sequence ID" value="CAB9514317.1"/>
    <property type="molecule type" value="Genomic_DNA"/>
</dbReference>
<protein>
    <submittedName>
        <fullName evidence="1">Uncharacterized protein</fullName>
    </submittedName>
</protein>
<evidence type="ECO:0000313" key="2">
    <source>
        <dbReference type="Proteomes" id="UP001153069"/>
    </source>
</evidence>
<organism evidence="1 2">
    <name type="scientific">Seminavis robusta</name>
    <dbReference type="NCBI Taxonomy" id="568900"/>
    <lineage>
        <taxon>Eukaryota</taxon>
        <taxon>Sar</taxon>
        <taxon>Stramenopiles</taxon>
        <taxon>Ochrophyta</taxon>
        <taxon>Bacillariophyta</taxon>
        <taxon>Bacillariophyceae</taxon>
        <taxon>Bacillariophycidae</taxon>
        <taxon>Naviculales</taxon>
        <taxon>Naviculaceae</taxon>
        <taxon>Seminavis</taxon>
    </lineage>
</organism>
<reference evidence="1" key="1">
    <citation type="submission" date="2020-06" db="EMBL/GenBank/DDBJ databases">
        <authorList>
            <consortium name="Plant Systems Biology data submission"/>
        </authorList>
    </citation>
    <scope>NUCLEOTIDE SEQUENCE</scope>
    <source>
        <strain evidence="1">D6</strain>
    </source>
</reference>
<proteinExistence type="predicted"/>
<comment type="caution">
    <text evidence="1">The sequence shown here is derived from an EMBL/GenBank/DDBJ whole genome shotgun (WGS) entry which is preliminary data.</text>
</comment>
<sequence>MPVFEAFASLYPSVEKIEKLQQRASKPNAPCSKQMLAWADCVKTAQASYPEEVATINPNTWAAYHLRKCLHPYVDARECQVEKMAKVVKGMKEHVTEEQWAEAQQKMRFVAHKSIGTEKFDQTWKADMDYSGYFKAYRSYMEEQFKLEDELKVEIANPANGGVPQEPYKFLPKPFVYKGN</sequence>
<evidence type="ECO:0000313" key="1">
    <source>
        <dbReference type="EMBL" id="CAB9514317.1"/>
    </source>
</evidence>
<dbReference type="AlphaFoldDB" id="A0A9N8HIU5"/>